<feature type="domain" description="Zinc-ribbon" evidence="1">
    <location>
        <begin position="6"/>
        <end position="27"/>
    </location>
</feature>
<evidence type="ECO:0000313" key="3">
    <source>
        <dbReference type="Proteomes" id="UP000198508"/>
    </source>
</evidence>
<dbReference type="InterPro" id="IPR026870">
    <property type="entry name" value="Zinc_ribbon_dom"/>
</dbReference>
<protein>
    <submittedName>
        <fullName evidence="2">Zinc-ribbon domain-containing protein</fullName>
    </submittedName>
</protein>
<dbReference type="RefSeq" id="WP_092368602.1">
    <property type="nucleotide sequence ID" value="NZ_FOIM01000028.1"/>
</dbReference>
<organism evidence="2 3">
    <name type="scientific">Enterocloster lavalensis</name>
    <dbReference type="NCBI Taxonomy" id="460384"/>
    <lineage>
        <taxon>Bacteria</taxon>
        <taxon>Bacillati</taxon>
        <taxon>Bacillota</taxon>
        <taxon>Clostridia</taxon>
        <taxon>Lachnospirales</taxon>
        <taxon>Lachnospiraceae</taxon>
        <taxon>Enterocloster</taxon>
    </lineage>
</organism>
<sequence length="248" mass="26177">MALITCPECGKQISDKAKTCPNCGCPVSDMNTENAEDQSTPEVNANNVAGKMMNMVQSGIQTALENNKNAIHVTKTVGPVQIDEPHQKFRINGSVPVNGKKDGLGKSMFKGVMAVGTFGMSVAAEKIVGGGNKQKVGNKEWLDFSDLISYDLLEDDSLVTSGGVGQALIGGALFGGFGAVAGGITGKKVQKKKVESMIIKVTVNNFGSPCIMIPLITKSTKTNSKEYQTAFNEAHNILAALDVITHNK</sequence>
<dbReference type="Proteomes" id="UP000198508">
    <property type="component" value="Unassembled WGS sequence"/>
</dbReference>
<gene>
    <name evidence="2" type="ORF">SAMN05216313_1288</name>
</gene>
<reference evidence="3" key="1">
    <citation type="submission" date="2016-10" db="EMBL/GenBank/DDBJ databases">
        <authorList>
            <person name="Varghese N."/>
            <person name="Submissions S."/>
        </authorList>
    </citation>
    <scope>NUCLEOTIDE SEQUENCE [LARGE SCALE GENOMIC DNA]</scope>
    <source>
        <strain evidence="3">NLAE-zl-G277</strain>
    </source>
</reference>
<keyword evidence="3" id="KW-1185">Reference proteome</keyword>
<evidence type="ECO:0000313" key="2">
    <source>
        <dbReference type="EMBL" id="SEU07020.1"/>
    </source>
</evidence>
<dbReference type="STRING" id="460384.SAMN05216313_1288"/>
<dbReference type="Pfam" id="PF13240">
    <property type="entry name" value="Zn_Ribbon_1"/>
    <property type="match status" value="1"/>
</dbReference>
<dbReference type="AlphaFoldDB" id="A0A1I0JCF7"/>
<accession>A0A1I0JCF7</accession>
<name>A0A1I0JCF7_9FIRM</name>
<proteinExistence type="predicted"/>
<evidence type="ECO:0000259" key="1">
    <source>
        <dbReference type="Pfam" id="PF13240"/>
    </source>
</evidence>
<dbReference type="EMBL" id="FOIM01000028">
    <property type="protein sequence ID" value="SEU07020.1"/>
    <property type="molecule type" value="Genomic_DNA"/>
</dbReference>